<dbReference type="GO" id="GO:0009330">
    <property type="term" value="C:DNA topoisomerase type II (double strand cut, ATP-hydrolyzing) complex"/>
    <property type="evidence" value="ECO:0007669"/>
    <property type="project" value="TreeGrafter"/>
</dbReference>
<keyword evidence="1" id="KW-0175">Coiled coil</keyword>
<dbReference type="GO" id="GO:0003677">
    <property type="term" value="F:DNA binding"/>
    <property type="evidence" value="ECO:0007669"/>
    <property type="project" value="InterPro"/>
</dbReference>
<organism evidence="2">
    <name type="scientific">marine sediment metagenome</name>
    <dbReference type="NCBI Taxonomy" id="412755"/>
    <lineage>
        <taxon>unclassified sequences</taxon>
        <taxon>metagenomes</taxon>
        <taxon>ecological metagenomes</taxon>
    </lineage>
</organism>
<dbReference type="InterPro" id="IPR013757">
    <property type="entry name" value="Topo_IIA_A_a_sf"/>
</dbReference>
<dbReference type="InterPro" id="IPR035516">
    <property type="entry name" value="Gyrase/topoIV_suA_C"/>
</dbReference>
<dbReference type="PANTHER" id="PTHR43493">
    <property type="entry name" value="DNA GYRASE/TOPOISOMERASE SUBUNIT A"/>
    <property type="match status" value="1"/>
</dbReference>
<feature type="non-terminal residue" evidence="2">
    <location>
        <position position="1"/>
    </location>
</feature>
<dbReference type="GO" id="GO:0006265">
    <property type="term" value="P:DNA topological change"/>
    <property type="evidence" value="ECO:0007669"/>
    <property type="project" value="InterPro"/>
</dbReference>
<evidence type="ECO:0000256" key="1">
    <source>
        <dbReference type="SAM" id="Coils"/>
    </source>
</evidence>
<feature type="non-terminal residue" evidence="2">
    <location>
        <position position="167"/>
    </location>
</feature>
<dbReference type="PANTHER" id="PTHR43493:SF5">
    <property type="entry name" value="DNA GYRASE SUBUNIT A, CHLOROPLASTIC_MITOCHONDRIAL"/>
    <property type="match status" value="1"/>
</dbReference>
<dbReference type="Pfam" id="PF03989">
    <property type="entry name" value="DNA_gyraseA_C"/>
    <property type="match status" value="2"/>
</dbReference>
<dbReference type="EMBL" id="BARV01040431">
    <property type="protein sequence ID" value="GAI53945.1"/>
    <property type="molecule type" value="Genomic_DNA"/>
</dbReference>
<accession>X1QSQ7</accession>
<reference evidence="2" key="1">
    <citation type="journal article" date="2014" name="Front. Microbiol.">
        <title>High frequency of phylogenetically diverse reductive dehalogenase-homologous genes in deep subseafloor sedimentary metagenomes.</title>
        <authorList>
            <person name="Kawai M."/>
            <person name="Futagami T."/>
            <person name="Toyoda A."/>
            <person name="Takaki Y."/>
            <person name="Nishi S."/>
            <person name="Hori S."/>
            <person name="Arai W."/>
            <person name="Tsubouchi T."/>
            <person name="Morono Y."/>
            <person name="Uchiyama I."/>
            <person name="Ito T."/>
            <person name="Fujiyama A."/>
            <person name="Inagaki F."/>
            <person name="Takami H."/>
        </authorList>
    </citation>
    <scope>NUCLEOTIDE SEQUENCE</scope>
    <source>
        <strain evidence="2">Expedition CK06-06</strain>
    </source>
</reference>
<evidence type="ECO:0000313" key="2">
    <source>
        <dbReference type="EMBL" id="GAI53945.1"/>
    </source>
</evidence>
<feature type="coiled-coil region" evidence="1">
    <location>
        <begin position="4"/>
        <end position="38"/>
    </location>
</feature>
<dbReference type="Gene3D" id="1.10.268.10">
    <property type="entry name" value="Topoisomerase, domain 3"/>
    <property type="match status" value="1"/>
</dbReference>
<evidence type="ECO:0008006" key="3">
    <source>
        <dbReference type="Google" id="ProtNLM"/>
    </source>
</evidence>
<dbReference type="SUPFAM" id="SSF101904">
    <property type="entry name" value="GyrA/ParC C-terminal domain-like"/>
    <property type="match status" value="1"/>
</dbReference>
<dbReference type="GO" id="GO:0005737">
    <property type="term" value="C:cytoplasm"/>
    <property type="evidence" value="ECO:0007669"/>
    <property type="project" value="TreeGrafter"/>
</dbReference>
<dbReference type="AlphaFoldDB" id="X1QSQ7"/>
<protein>
    <recommendedName>
        <fullName evidence="3">DNA topoisomerase (ATP-hydrolyzing)</fullName>
    </recommendedName>
</protein>
<dbReference type="InterPro" id="IPR006691">
    <property type="entry name" value="GyrA/parC_rep"/>
</dbReference>
<sequence>EEELIQKRKEIRELTAILKSAQKIKEVIKKELKVLKENFGDERRTKVSTQKIGELSLEDLVPEEETIITLTQGGYIKRINPTVYKIQRRGGKGILGMKTLQDDIVEHFLLANTHDSLFFFTDSGKVFRTFVYEIPEGTRVAKGLFFLYILVDSEVFVTFRVLIPPLS</sequence>
<dbReference type="GO" id="GO:0005524">
    <property type="term" value="F:ATP binding"/>
    <property type="evidence" value="ECO:0007669"/>
    <property type="project" value="InterPro"/>
</dbReference>
<comment type="caution">
    <text evidence="2">The sequence shown here is derived from an EMBL/GenBank/DDBJ whole genome shotgun (WGS) entry which is preliminary data.</text>
</comment>
<dbReference type="InterPro" id="IPR050220">
    <property type="entry name" value="Type_II_DNA_Topoisomerases"/>
</dbReference>
<proteinExistence type="predicted"/>
<gene>
    <name evidence="2" type="ORF">S06H3_61602</name>
</gene>
<name>X1QSQ7_9ZZZZ</name>
<dbReference type="GO" id="GO:0003918">
    <property type="term" value="F:DNA topoisomerase type II (double strand cut, ATP-hydrolyzing) activity"/>
    <property type="evidence" value="ECO:0007669"/>
    <property type="project" value="InterPro"/>
</dbReference>
<dbReference type="Gene3D" id="2.120.10.90">
    <property type="entry name" value="DNA gyrase/topoisomerase IV, subunit A, C-terminal"/>
    <property type="match status" value="1"/>
</dbReference>